<dbReference type="InterPro" id="IPR031358">
    <property type="entry name" value="Stealth_CR1"/>
</dbReference>
<comment type="similarity">
    <text evidence="1">Belongs to the stealth family.</text>
</comment>
<dbReference type="PATRIC" id="fig|137591.24.peg.840"/>
<accession>A0A0D1M233</accession>
<dbReference type="Pfam" id="PF17101">
    <property type="entry name" value="Stealth_CR1"/>
    <property type="match status" value="1"/>
</dbReference>
<evidence type="ECO:0000256" key="3">
    <source>
        <dbReference type="ARBA" id="ARBA00023169"/>
    </source>
</evidence>
<dbReference type="AlphaFoldDB" id="A0A0D1M233"/>
<evidence type="ECO:0000313" key="7">
    <source>
        <dbReference type="Proteomes" id="UP000032289"/>
    </source>
</evidence>
<comment type="caution">
    <text evidence="6">The sequence shown here is derived from an EMBL/GenBank/DDBJ whole genome shotgun (WGS) entry which is preliminary data.</text>
</comment>
<gene>
    <name evidence="6" type="primary">sacB</name>
    <name evidence="6" type="ORF">ab3b_00858</name>
</gene>
<evidence type="ECO:0000259" key="4">
    <source>
        <dbReference type="Pfam" id="PF11380"/>
    </source>
</evidence>
<feature type="domain" description="Stealth protein CR2 conserved region 2" evidence="4">
    <location>
        <begin position="41"/>
        <end position="144"/>
    </location>
</feature>
<evidence type="ECO:0000313" key="6">
    <source>
        <dbReference type="EMBL" id="KIU24962.1"/>
    </source>
</evidence>
<keyword evidence="2 6" id="KW-0808">Transferase</keyword>
<dbReference type="GO" id="GO:0016772">
    <property type="term" value="F:transferase activity, transferring phosphorus-containing groups"/>
    <property type="evidence" value="ECO:0007669"/>
    <property type="project" value="InterPro"/>
</dbReference>
<keyword evidence="3" id="KW-0270">Exopolysaccharide synthesis</keyword>
<dbReference type="EMBL" id="JWHT01000020">
    <property type="protein sequence ID" value="KIU24962.1"/>
    <property type="molecule type" value="Genomic_DNA"/>
</dbReference>
<dbReference type="PANTHER" id="PTHR24045">
    <property type="match status" value="1"/>
</dbReference>
<sequence>MKDEKVDFVIAWVDGEDEKWIAKKNIYKKENERESSSESARFRTNNSLQFLVASIFKYANWFNAIYIVTDDQIPTGLPEDSRIHIIDHTQIIDKNYLPTFNSDAILLNIHKIPGLQERFVYFDDDFLLLKPMSMMDFFDKKGRPKDMAAQFVYMPRDDFSHIAINNISAINRKFNKREVINKNLYKFFSLKNGFLLNVFSAMMTLLPHFTRFYDPHVAISYKKSNFEKSIALWEKEIHETMVHKFRSSGDVTNWLIRYYQLVIGDFSPRSYKFGKYISVDDTVAIKKAVKSKKYHMIVINDSVDATESHLRQYDEVVRKMITE</sequence>
<dbReference type="InterPro" id="IPR021520">
    <property type="entry name" value="Stealth_CR2"/>
</dbReference>
<protein>
    <submittedName>
        <fullName evidence="6">SacB protein</fullName>
        <ecNumber evidence="6">2.7.-.-</ecNumber>
    </submittedName>
</protein>
<reference evidence="6 7" key="1">
    <citation type="journal article" date="2015" name="Microbiology (Mosc.)">
        <title>Genomics of the Weissella cibaria species with an examination of its metabolic traits.</title>
        <authorList>
            <person name="Lynch K.M."/>
            <person name="Lucid A."/>
            <person name="Arendt E.K."/>
            <person name="Sleator R.D."/>
            <person name="Lucey B."/>
            <person name="Coffey A."/>
        </authorList>
    </citation>
    <scope>NUCLEOTIDE SEQUENCE [LARGE SCALE GENOMIC DNA]</scope>
    <source>
        <strain evidence="6 7">AB3b</strain>
    </source>
</reference>
<dbReference type="PANTHER" id="PTHR24045:SF0">
    <property type="entry name" value="N-ACETYLGLUCOSAMINE-1-PHOSPHOTRANSFERASE SUBUNITS ALPHA_BETA"/>
    <property type="match status" value="1"/>
</dbReference>
<dbReference type="Proteomes" id="UP000032289">
    <property type="component" value="Unassembled WGS sequence"/>
</dbReference>
<organism evidence="6 7">
    <name type="scientific">Weissella cibaria</name>
    <dbReference type="NCBI Taxonomy" id="137591"/>
    <lineage>
        <taxon>Bacteria</taxon>
        <taxon>Bacillati</taxon>
        <taxon>Bacillota</taxon>
        <taxon>Bacilli</taxon>
        <taxon>Lactobacillales</taxon>
        <taxon>Lactobacillaceae</taxon>
        <taxon>Weissella</taxon>
    </lineage>
</organism>
<dbReference type="RefSeq" id="WP_043940986.1">
    <property type="nucleotide sequence ID" value="NZ_JWHT01000020.1"/>
</dbReference>
<proteinExistence type="inferred from homology"/>
<evidence type="ECO:0000256" key="2">
    <source>
        <dbReference type="ARBA" id="ARBA00022679"/>
    </source>
</evidence>
<evidence type="ECO:0000256" key="1">
    <source>
        <dbReference type="ARBA" id="ARBA00007583"/>
    </source>
</evidence>
<dbReference type="GO" id="GO:0000271">
    <property type="term" value="P:polysaccharide biosynthetic process"/>
    <property type="evidence" value="ECO:0007669"/>
    <property type="project" value="UniProtKB-KW"/>
</dbReference>
<feature type="domain" description="Stealth protein CR1 conserved region 1" evidence="5">
    <location>
        <begin position="4"/>
        <end position="31"/>
    </location>
</feature>
<name>A0A0D1M233_9LACO</name>
<dbReference type="Pfam" id="PF11380">
    <property type="entry name" value="Stealth_CR2"/>
    <property type="match status" value="1"/>
</dbReference>
<evidence type="ECO:0000259" key="5">
    <source>
        <dbReference type="Pfam" id="PF17101"/>
    </source>
</evidence>
<dbReference type="EC" id="2.7.-.-" evidence="6"/>
<dbReference type="InterPro" id="IPR047141">
    <property type="entry name" value="Stealth"/>
</dbReference>